<evidence type="ECO:0000256" key="4">
    <source>
        <dbReference type="ARBA" id="ARBA00023125"/>
    </source>
</evidence>
<dbReference type="SMART" id="SM00862">
    <property type="entry name" value="Trans_reg_C"/>
    <property type="match status" value="1"/>
</dbReference>
<dbReference type="GO" id="GO:0032993">
    <property type="term" value="C:protein-DNA complex"/>
    <property type="evidence" value="ECO:0007669"/>
    <property type="project" value="TreeGrafter"/>
</dbReference>
<dbReference type="InterPro" id="IPR039420">
    <property type="entry name" value="WalR-like"/>
</dbReference>
<evidence type="ECO:0000313" key="11">
    <source>
        <dbReference type="Proteomes" id="UP000182248"/>
    </source>
</evidence>
<evidence type="ECO:0000259" key="8">
    <source>
        <dbReference type="PROSITE" id="PS50110"/>
    </source>
</evidence>
<dbReference type="GO" id="GO:0000976">
    <property type="term" value="F:transcription cis-regulatory region binding"/>
    <property type="evidence" value="ECO:0007669"/>
    <property type="project" value="TreeGrafter"/>
</dbReference>
<evidence type="ECO:0000256" key="6">
    <source>
        <dbReference type="PROSITE-ProRule" id="PRU00169"/>
    </source>
</evidence>
<feature type="domain" description="Response regulatory" evidence="8">
    <location>
        <begin position="3"/>
        <end position="117"/>
    </location>
</feature>
<gene>
    <name evidence="10" type="ORF">SAMN02927921_03181</name>
</gene>
<dbReference type="SMART" id="SM00448">
    <property type="entry name" value="REC"/>
    <property type="match status" value="1"/>
</dbReference>
<sequence>MKKILLIEDDPALNANIKEALSAENLEVDTVFDGELAGRILRKTAFDCVILDINLPGKNGYEVCRSFREYDTSTPVLMLTAFGELEDKVQGYDCGADDYLTKPFYMRELLLRVNSLIKRSENTRADRQGKEVLTVDDLVIYQAQRRVTRQGKEVLLTPREYQILVKLIAGRGEVLSKKELVREIWGNAFDGNTNTIEVYINFLRNKIDKPFGKESIRTRVGYGYYFED</sequence>
<dbReference type="PROSITE" id="PS51755">
    <property type="entry name" value="OMPR_PHOB"/>
    <property type="match status" value="1"/>
</dbReference>
<dbReference type="STRING" id="1150368.SAMN02927921_03181"/>
<evidence type="ECO:0000256" key="2">
    <source>
        <dbReference type="ARBA" id="ARBA00023012"/>
    </source>
</evidence>
<dbReference type="Pfam" id="PF00486">
    <property type="entry name" value="Trans_reg_C"/>
    <property type="match status" value="1"/>
</dbReference>
<proteinExistence type="predicted"/>
<evidence type="ECO:0000256" key="7">
    <source>
        <dbReference type="PROSITE-ProRule" id="PRU01091"/>
    </source>
</evidence>
<dbReference type="Gene3D" id="6.10.250.690">
    <property type="match status" value="1"/>
</dbReference>
<dbReference type="FunFam" id="3.40.50.2300:FF:000002">
    <property type="entry name" value="DNA-binding response regulator PhoP"/>
    <property type="match status" value="1"/>
</dbReference>
<dbReference type="PANTHER" id="PTHR48111:SF22">
    <property type="entry name" value="REGULATOR OF RPOS"/>
    <property type="match status" value="1"/>
</dbReference>
<dbReference type="RefSeq" id="WP_072318370.1">
    <property type="nucleotide sequence ID" value="NZ_FPJE01000019.1"/>
</dbReference>
<keyword evidence="3" id="KW-0805">Transcription regulation</keyword>
<dbReference type="Gene3D" id="1.10.10.10">
    <property type="entry name" value="Winged helix-like DNA-binding domain superfamily/Winged helix DNA-binding domain"/>
    <property type="match status" value="1"/>
</dbReference>
<dbReference type="GO" id="GO:0006355">
    <property type="term" value="P:regulation of DNA-templated transcription"/>
    <property type="evidence" value="ECO:0007669"/>
    <property type="project" value="InterPro"/>
</dbReference>
<dbReference type="PROSITE" id="PS50110">
    <property type="entry name" value="RESPONSE_REGULATORY"/>
    <property type="match status" value="1"/>
</dbReference>
<protein>
    <submittedName>
        <fullName evidence="10">DNA-binding response regulator, OmpR family, contains REC and winged-helix (WHTH) domain</fullName>
    </submittedName>
</protein>
<evidence type="ECO:0000256" key="5">
    <source>
        <dbReference type="ARBA" id="ARBA00023163"/>
    </source>
</evidence>
<keyword evidence="11" id="KW-1185">Reference proteome</keyword>
<evidence type="ECO:0000313" key="10">
    <source>
        <dbReference type="EMBL" id="SFW67274.1"/>
    </source>
</evidence>
<dbReference type="InterPro" id="IPR001789">
    <property type="entry name" value="Sig_transdc_resp-reg_receiver"/>
</dbReference>
<name>A0A1K1R4W6_9FLAO</name>
<keyword evidence="1 6" id="KW-0597">Phosphoprotein</keyword>
<feature type="modified residue" description="4-aspartylphosphate" evidence="6">
    <location>
        <position position="52"/>
    </location>
</feature>
<dbReference type="Proteomes" id="UP000182248">
    <property type="component" value="Unassembled WGS sequence"/>
</dbReference>
<reference evidence="10 11" key="1">
    <citation type="submission" date="2016-11" db="EMBL/GenBank/DDBJ databases">
        <authorList>
            <person name="Jaros S."/>
            <person name="Januszkiewicz K."/>
            <person name="Wedrychowicz H."/>
        </authorList>
    </citation>
    <scope>NUCLEOTIDE SEQUENCE [LARGE SCALE GENOMIC DNA]</scope>
    <source>
        <strain evidence="10 11">CGMCC 1.12145</strain>
    </source>
</reference>
<dbReference type="InterPro" id="IPR001867">
    <property type="entry name" value="OmpR/PhoB-type_DNA-bd"/>
</dbReference>
<dbReference type="Pfam" id="PF00072">
    <property type="entry name" value="Response_reg"/>
    <property type="match status" value="1"/>
</dbReference>
<evidence type="ECO:0000256" key="1">
    <source>
        <dbReference type="ARBA" id="ARBA00022553"/>
    </source>
</evidence>
<dbReference type="OrthoDB" id="9790442at2"/>
<dbReference type="EMBL" id="FPJE01000019">
    <property type="protein sequence ID" value="SFW67274.1"/>
    <property type="molecule type" value="Genomic_DNA"/>
</dbReference>
<keyword evidence="5" id="KW-0804">Transcription</keyword>
<evidence type="ECO:0000259" key="9">
    <source>
        <dbReference type="PROSITE" id="PS51755"/>
    </source>
</evidence>
<dbReference type="InterPro" id="IPR036388">
    <property type="entry name" value="WH-like_DNA-bd_sf"/>
</dbReference>
<dbReference type="SUPFAM" id="SSF52172">
    <property type="entry name" value="CheY-like"/>
    <property type="match status" value="1"/>
</dbReference>
<keyword evidence="2" id="KW-0902">Two-component regulatory system</keyword>
<dbReference type="Gene3D" id="3.40.50.2300">
    <property type="match status" value="1"/>
</dbReference>
<evidence type="ECO:0000256" key="3">
    <source>
        <dbReference type="ARBA" id="ARBA00023015"/>
    </source>
</evidence>
<dbReference type="CDD" id="cd00383">
    <property type="entry name" value="trans_reg_C"/>
    <property type="match status" value="1"/>
</dbReference>
<feature type="DNA-binding region" description="OmpR/PhoB-type" evidence="7">
    <location>
        <begin position="130"/>
        <end position="228"/>
    </location>
</feature>
<dbReference type="GO" id="GO:0000156">
    <property type="term" value="F:phosphorelay response regulator activity"/>
    <property type="evidence" value="ECO:0007669"/>
    <property type="project" value="TreeGrafter"/>
</dbReference>
<dbReference type="InterPro" id="IPR011006">
    <property type="entry name" value="CheY-like_superfamily"/>
</dbReference>
<dbReference type="GO" id="GO:0005829">
    <property type="term" value="C:cytosol"/>
    <property type="evidence" value="ECO:0007669"/>
    <property type="project" value="TreeGrafter"/>
</dbReference>
<dbReference type="PANTHER" id="PTHR48111">
    <property type="entry name" value="REGULATOR OF RPOS"/>
    <property type="match status" value="1"/>
</dbReference>
<feature type="domain" description="OmpR/PhoB-type" evidence="9">
    <location>
        <begin position="130"/>
        <end position="228"/>
    </location>
</feature>
<organism evidence="10 11">
    <name type="scientific">Sinomicrobium oceani</name>
    <dbReference type="NCBI Taxonomy" id="1150368"/>
    <lineage>
        <taxon>Bacteria</taxon>
        <taxon>Pseudomonadati</taxon>
        <taxon>Bacteroidota</taxon>
        <taxon>Flavobacteriia</taxon>
        <taxon>Flavobacteriales</taxon>
        <taxon>Flavobacteriaceae</taxon>
        <taxon>Sinomicrobium</taxon>
    </lineage>
</organism>
<accession>A0A1K1R4W6</accession>
<keyword evidence="4 7" id="KW-0238">DNA-binding</keyword>
<dbReference type="AlphaFoldDB" id="A0A1K1R4W6"/>